<dbReference type="Proteomes" id="UP000092634">
    <property type="component" value="Unassembled WGS sequence"/>
</dbReference>
<dbReference type="AlphaFoldDB" id="A0A1E8PJP4"/>
<protein>
    <submittedName>
        <fullName evidence="1">Uncharacterized protein</fullName>
    </submittedName>
</protein>
<name>A0A1E8PJP4_9BURK</name>
<evidence type="ECO:0000313" key="2">
    <source>
        <dbReference type="Proteomes" id="UP000092634"/>
    </source>
</evidence>
<proteinExistence type="predicted"/>
<reference evidence="1 2" key="1">
    <citation type="submission" date="2016-10" db="EMBL/GenBank/DDBJ databases">
        <title>Updated version of Genome Assembly of Janthinobacterium lividum ERGS5:01.</title>
        <authorList>
            <person name="Kumar R."/>
            <person name="Acharya V."/>
            <person name="Singh D."/>
        </authorList>
    </citation>
    <scope>NUCLEOTIDE SEQUENCE [LARGE SCALE GENOMIC DNA]</scope>
    <source>
        <strain evidence="1 2">ERGS5:01</strain>
    </source>
</reference>
<accession>A0A1E8PJP4</accession>
<evidence type="ECO:0000313" key="1">
    <source>
        <dbReference type="EMBL" id="OFJ46531.1"/>
    </source>
</evidence>
<organism evidence="1 2">
    <name type="scientific">Janthinobacterium lividum</name>
    <dbReference type="NCBI Taxonomy" id="29581"/>
    <lineage>
        <taxon>Bacteria</taxon>
        <taxon>Pseudomonadati</taxon>
        <taxon>Pseudomonadota</taxon>
        <taxon>Betaproteobacteria</taxon>
        <taxon>Burkholderiales</taxon>
        <taxon>Oxalobacteraceae</taxon>
        <taxon>Janthinobacterium</taxon>
    </lineage>
</organism>
<gene>
    <name evidence="1" type="ORF">BA896_020935</name>
</gene>
<comment type="caution">
    <text evidence="1">The sequence shown here is derived from an EMBL/GenBank/DDBJ whole genome shotgun (WGS) entry which is preliminary data.</text>
</comment>
<sequence length="108" mass="12194">MLRMQTITTSVSFRYIDPRHKEPGPSREFINQNIQLPTGAHLPRLGEAIELLHWDLQRDVKSGVYSVLFVHTRIALFDGNDKPSAWHTTVTVGPLPEDIDARFLSAAS</sequence>
<dbReference type="EMBL" id="MAQB02000012">
    <property type="protein sequence ID" value="OFJ46531.1"/>
    <property type="molecule type" value="Genomic_DNA"/>
</dbReference>